<sequence length="491" mass="53006">MPTTSRDAWRSRRWGRPSTRPTRDRGELAGPLNGPSRVCPPFLWGDRKGGPHAGDSVPAALPGARHRLAGVVRELPGSDEDRRPAAAHHRLSGDDDEADGPRPLLVLPRLRVRPTVCRFSHRSGRPETSAGARRRRVFCVHLDDGAGGELAGAGPPESALRDRAGLRGDGRRTIAPILVPFVAVPIAQATGSWRWSFMVIAFFGLPVLAAIDRFIVDRPERDPRVTKEELRVIFGEDELRKKRGEITDPARAHRAEDLPPGERVTPYSEIFLNRSVMLMFLASFFSLLSSWGLTTWLPTYGVQQLKLPLLVAGTLASVVYLGALCGVVTGGILSDTVFGTKRTPIWLLGGLVMAAAILWASTFRQGVSLLTAYAAFFIAGFSGSWAPTGQLFAPYLAEILTPGAVGRSLGVVVLGGMVGSAVAQPLTAALVVQTPSGPDFSHAFVVFALCGVLLFLCCVGMIEPRVRRTYLGYLLSGRKEGTWRPKSIVAS</sequence>
<reference evidence="8 9" key="1">
    <citation type="journal article" date="2019" name="Nat. Microbiol.">
        <title>Mediterranean grassland soil C-N compound turnover is dependent on rainfall and depth, and is mediated by genomically divergent microorganisms.</title>
        <authorList>
            <person name="Diamond S."/>
            <person name="Andeer P.F."/>
            <person name="Li Z."/>
            <person name="Crits-Christoph A."/>
            <person name="Burstein D."/>
            <person name="Anantharaman K."/>
            <person name="Lane K.R."/>
            <person name="Thomas B.C."/>
            <person name="Pan C."/>
            <person name="Northen T.R."/>
            <person name="Banfield J.F."/>
        </authorList>
    </citation>
    <scope>NUCLEOTIDE SEQUENCE [LARGE SCALE GENOMIC DNA]</scope>
    <source>
        <strain evidence="8">NP_6</strain>
    </source>
</reference>
<gene>
    <name evidence="8" type="ORF">E6H03_01655</name>
</gene>
<keyword evidence="2 6" id="KW-0812">Transmembrane</keyword>
<dbReference type="EMBL" id="VBAN01000052">
    <property type="protein sequence ID" value="TMI84640.1"/>
    <property type="molecule type" value="Genomic_DNA"/>
</dbReference>
<evidence type="ECO:0000256" key="6">
    <source>
        <dbReference type="SAM" id="Phobius"/>
    </source>
</evidence>
<proteinExistence type="predicted"/>
<dbReference type="InterPro" id="IPR051337">
    <property type="entry name" value="OPA_Antiporter"/>
</dbReference>
<name>A0A537JMD2_9BACT</name>
<feature type="region of interest" description="Disordered" evidence="5">
    <location>
        <begin position="1"/>
        <end position="62"/>
    </location>
</feature>
<dbReference type="AlphaFoldDB" id="A0A537JMD2"/>
<accession>A0A537JMD2</accession>
<feature type="region of interest" description="Disordered" evidence="5">
    <location>
        <begin position="74"/>
        <end position="100"/>
    </location>
</feature>
<protein>
    <submittedName>
        <fullName evidence="8">MFS transporter</fullName>
    </submittedName>
</protein>
<evidence type="ECO:0000256" key="4">
    <source>
        <dbReference type="ARBA" id="ARBA00023136"/>
    </source>
</evidence>
<dbReference type="Pfam" id="PF07690">
    <property type="entry name" value="MFS_1"/>
    <property type="match status" value="1"/>
</dbReference>
<evidence type="ECO:0000313" key="9">
    <source>
        <dbReference type="Proteomes" id="UP000318093"/>
    </source>
</evidence>
<dbReference type="PROSITE" id="PS50850">
    <property type="entry name" value="MFS"/>
    <property type="match status" value="1"/>
</dbReference>
<dbReference type="PANTHER" id="PTHR43826:SF3">
    <property type="entry name" value="GLUCOSE-6-PHOSPHATE EXCHANGER SLC37A4"/>
    <property type="match status" value="1"/>
</dbReference>
<dbReference type="PANTHER" id="PTHR43826">
    <property type="entry name" value="GLUCOSE-6-PHOSPHATE EXCHANGER SLC37A4"/>
    <property type="match status" value="1"/>
</dbReference>
<evidence type="ECO:0000256" key="1">
    <source>
        <dbReference type="ARBA" id="ARBA00004651"/>
    </source>
</evidence>
<comment type="caution">
    <text evidence="8">The sequence shown here is derived from an EMBL/GenBank/DDBJ whole genome shotgun (WGS) entry which is preliminary data.</text>
</comment>
<dbReference type="Gene3D" id="1.20.1250.20">
    <property type="entry name" value="MFS general substrate transporter like domains"/>
    <property type="match status" value="1"/>
</dbReference>
<organism evidence="8 9">
    <name type="scientific">Candidatus Segetimicrobium genomatis</name>
    <dbReference type="NCBI Taxonomy" id="2569760"/>
    <lineage>
        <taxon>Bacteria</taxon>
        <taxon>Bacillati</taxon>
        <taxon>Candidatus Sysuimicrobiota</taxon>
        <taxon>Candidatus Sysuimicrobiia</taxon>
        <taxon>Candidatus Sysuimicrobiales</taxon>
        <taxon>Candidatus Segetimicrobiaceae</taxon>
        <taxon>Candidatus Segetimicrobium</taxon>
    </lineage>
</organism>
<dbReference type="GO" id="GO:0005886">
    <property type="term" value="C:plasma membrane"/>
    <property type="evidence" value="ECO:0007669"/>
    <property type="project" value="UniProtKB-SubCell"/>
</dbReference>
<feature type="domain" description="Major facilitator superfamily (MFS) profile" evidence="7">
    <location>
        <begin position="275"/>
        <end position="491"/>
    </location>
</feature>
<evidence type="ECO:0000256" key="5">
    <source>
        <dbReference type="SAM" id="MobiDB-lite"/>
    </source>
</evidence>
<dbReference type="InterPro" id="IPR011701">
    <property type="entry name" value="MFS"/>
</dbReference>
<dbReference type="SUPFAM" id="SSF103473">
    <property type="entry name" value="MFS general substrate transporter"/>
    <property type="match status" value="1"/>
</dbReference>
<feature type="transmembrane region" description="Helical" evidence="6">
    <location>
        <begin position="345"/>
        <end position="361"/>
    </location>
</feature>
<feature type="transmembrane region" description="Helical" evidence="6">
    <location>
        <begin position="173"/>
        <end position="189"/>
    </location>
</feature>
<feature type="transmembrane region" description="Helical" evidence="6">
    <location>
        <begin position="443"/>
        <end position="462"/>
    </location>
</feature>
<feature type="transmembrane region" description="Helical" evidence="6">
    <location>
        <begin position="276"/>
        <end position="297"/>
    </location>
</feature>
<dbReference type="InterPro" id="IPR020846">
    <property type="entry name" value="MFS_dom"/>
</dbReference>
<comment type="subcellular location">
    <subcellularLocation>
        <location evidence="1">Cell membrane</location>
        <topology evidence="1">Multi-pass membrane protein</topology>
    </subcellularLocation>
</comment>
<dbReference type="GO" id="GO:0061513">
    <property type="term" value="F:glucose 6-phosphate:phosphate antiporter activity"/>
    <property type="evidence" value="ECO:0007669"/>
    <property type="project" value="TreeGrafter"/>
</dbReference>
<feature type="transmembrane region" description="Helical" evidence="6">
    <location>
        <begin position="373"/>
        <end position="397"/>
    </location>
</feature>
<evidence type="ECO:0000256" key="3">
    <source>
        <dbReference type="ARBA" id="ARBA00022989"/>
    </source>
</evidence>
<dbReference type="InterPro" id="IPR036259">
    <property type="entry name" value="MFS_trans_sf"/>
</dbReference>
<keyword evidence="3 6" id="KW-1133">Transmembrane helix</keyword>
<dbReference type="GO" id="GO:0035435">
    <property type="term" value="P:phosphate ion transmembrane transport"/>
    <property type="evidence" value="ECO:0007669"/>
    <property type="project" value="TreeGrafter"/>
</dbReference>
<evidence type="ECO:0000313" key="8">
    <source>
        <dbReference type="EMBL" id="TMI84640.1"/>
    </source>
</evidence>
<evidence type="ECO:0000256" key="2">
    <source>
        <dbReference type="ARBA" id="ARBA00022692"/>
    </source>
</evidence>
<feature type="transmembrane region" description="Helical" evidence="6">
    <location>
        <begin position="309"/>
        <end position="333"/>
    </location>
</feature>
<dbReference type="Proteomes" id="UP000318093">
    <property type="component" value="Unassembled WGS sequence"/>
</dbReference>
<feature type="transmembrane region" description="Helical" evidence="6">
    <location>
        <begin position="409"/>
        <end position="431"/>
    </location>
</feature>
<feature type="transmembrane region" description="Helical" evidence="6">
    <location>
        <begin position="195"/>
        <end position="216"/>
    </location>
</feature>
<keyword evidence="4 6" id="KW-0472">Membrane</keyword>
<evidence type="ECO:0000259" key="7">
    <source>
        <dbReference type="PROSITE" id="PS50850"/>
    </source>
</evidence>